<dbReference type="InterPro" id="IPR007016">
    <property type="entry name" value="O-antigen_ligase-rel_domated"/>
</dbReference>
<feature type="domain" description="O-antigen ligase-related" evidence="6">
    <location>
        <begin position="206"/>
        <end position="342"/>
    </location>
</feature>
<accession>A0A0W0ZKF0</accession>
<dbReference type="AlphaFoldDB" id="A0A0W0ZKF0"/>
<feature type="transmembrane region" description="Helical" evidence="5">
    <location>
        <begin position="95"/>
        <end position="113"/>
    </location>
</feature>
<evidence type="ECO:0000313" key="8">
    <source>
        <dbReference type="Proteomes" id="UP000054926"/>
    </source>
</evidence>
<feature type="transmembrane region" description="Helical" evidence="5">
    <location>
        <begin position="244"/>
        <end position="266"/>
    </location>
</feature>
<feature type="transmembrane region" description="Helical" evidence="5">
    <location>
        <begin position="327"/>
        <end position="352"/>
    </location>
</feature>
<feature type="transmembrane region" description="Helical" evidence="5">
    <location>
        <begin position="39"/>
        <end position="59"/>
    </location>
</feature>
<evidence type="ECO:0000256" key="1">
    <source>
        <dbReference type="ARBA" id="ARBA00004141"/>
    </source>
</evidence>
<organism evidence="7 8">
    <name type="scientific">Legionella steelei</name>
    <dbReference type="NCBI Taxonomy" id="947033"/>
    <lineage>
        <taxon>Bacteria</taxon>
        <taxon>Pseudomonadati</taxon>
        <taxon>Pseudomonadota</taxon>
        <taxon>Gammaproteobacteria</taxon>
        <taxon>Legionellales</taxon>
        <taxon>Legionellaceae</taxon>
        <taxon>Legionella</taxon>
    </lineage>
</organism>
<protein>
    <submittedName>
        <fullName evidence="7">O-Antigen ligase</fullName>
    </submittedName>
</protein>
<dbReference type="Gene3D" id="1.25.40.10">
    <property type="entry name" value="Tetratricopeptide repeat domain"/>
    <property type="match status" value="1"/>
</dbReference>
<evidence type="ECO:0000256" key="2">
    <source>
        <dbReference type="ARBA" id="ARBA00022692"/>
    </source>
</evidence>
<dbReference type="PATRIC" id="fig|947033.5.peg.2916"/>
<dbReference type="SUPFAM" id="SSF48452">
    <property type="entry name" value="TPR-like"/>
    <property type="match status" value="1"/>
</dbReference>
<name>A0A0W0ZKF0_9GAMM</name>
<gene>
    <name evidence="7" type="ORF">Lste_2749</name>
</gene>
<keyword evidence="8" id="KW-1185">Reference proteome</keyword>
<dbReference type="PANTHER" id="PTHR37422:SF23">
    <property type="entry name" value="TEICHURONIC ACID BIOSYNTHESIS PROTEIN TUAE"/>
    <property type="match status" value="1"/>
</dbReference>
<evidence type="ECO:0000259" key="6">
    <source>
        <dbReference type="Pfam" id="PF04932"/>
    </source>
</evidence>
<feature type="transmembrane region" description="Helical" evidence="5">
    <location>
        <begin position="425"/>
        <end position="445"/>
    </location>
</feature>
<keyword evidence="7" id="KW-0436">Ligase</keyword>
<proteinExistence type="predicted"/>
<dbReference type="EMBL" id="LNYY01000019">
    <property type="protein sequence ID" value="KTD69591.1"/>
    <property type="molecule type" value="Genomic_DNA"/>
</dbReference>
<dbReference type="InterPro" id="IPR051533">
    <property type="entry name" value="WaaL-like"/>
</dbReference>
<dbReference type="PANTHER" id="PTHR37422">
    <property type="entry name" value="TEICHURONIC ACID BIOSYNTHESIS PROTEIN TUAE"/>
    <property type="match status" value="1"/>
</dbReference>
<keyword evidence="3 5" id="KW-1133">Transmembrane helix</keyword>
<evidence type="ECO:0000256" key="5">
    <source>
        <dbReference type="SAM" id="Phobius"/>
    </source>
</evidence>
<feature type="transmembrane region" description="Helical" evidence="5">
    <location>
        <begin position="200"/>
        <end position="229"/>
    </location>
</feature>
<dbReference type="Pfam" id="PF04932">
    <property type="entry name" value="Wzy_C"/>
    <property type="match status" value="1"/>
</dbReference>
<feature type="transmembrane region" description="Helical" evidence="5">
    <location>
        <begin position="287"/>
        <end position="307"/>
    </location>
</feature>
<dbReference type="Proteomes" id="UP000054926">
    <property type="component" value="Unassembled WGS sequence"/>
</dbReference>
<dbReference type="STRING" id="947033.Lste_2749"/>
<feature type="transmembrane region" description="Helical" evidence="5">
    <location>
        <begin position="15"/>
        <end position="33"/>
    </location>
</feature>
<dbReference type="InterPro" id="IPR011990">
    <property type="entry name" value="TPR-like_helical_dom_sf"/>
</dbReference>
<keyword evidence="2 5" id="KW-0812">Transmembrane</keyword>
<feature type="transmembrane region" description="Helical" evidence="5">
    <location>
        <begin position="364"/>
        <end position="385"/>
    </location>
</feature>
<keyword evidence="4 5" id="KW-0472">Membrane</keyword>
<evidence type="ECO:0000256" key="4">
    <source>
        <dbReference type="ARBA" id="ARBA00023136"/>
    </source>
</evidence>
<feature type="transmembrane region" description="Helical" evidence="5">
    <location>
        <begin position="125"/>
        <end position="146"/>
    </location>
</feature>
<dbReference type="GO" id="GO:0016874">
    <property type="term" value="F:ligase activity"/>
    <property type="evidence" value="ECO:0007669"/>
    <property type="project" value="UniProtKB-KW"/>
</dbReference>
<comment type="caution">
    <text evidence="7">The sequence shown here is derived from an EMBL/GenBank/DDBJ whole genome shotgun (WGS) entry which is preliminary data.</text>
</comment>
<feature type="transmembrane region" description="Helical" evidence="5">
    <location>
        <begin position="71"/>
        <end position="89"/>
    </location>
</feature>
<reference evidence="7 8" key="1">
    <citation type="submission" date="2015-11" db="EMBL/GenBank/DDBJ databases">
        <title>Genomic analysis of 38 Legionella species identifies large and diverse effector repertoires.</title>
        <authorList>
            <person name="Burstein D."/>
            <person name="Amaro F."/>
            <person name="Zusman T."/>
            <person name="Lifshitz Z."/>
            <person name="Cohen O."/>
            <person name="Gilbert J.A."/>
            <person name="Pupko T."/>
            <person name="Shuman H.A."/>
            <person name="Segal G."/>
        </authorList>
    </citation>
    <scope>NUCLEOTIDE SEQUENCE [LARGE SCALE GENOMIC DNA]</scope>
    <source>
        <strain evidence="7 8">IMVS3376</strain>
    </source>
</reference>
<evidence type="ECO:0000313" key="7">
    <source>
        <dbReference type="EMBL" id="KTD69591.1"/>
    </source>
</evidence>
<feature type="transmembrane region" description="Helical" evidence="5">
    <location>
        <begin position="161"/>
        <end position="179"/>
    </location>
</feature>
<evidence type="ECO:0000256" key="3">
    <source>
        <dbReference type="ARBA" id="ARBA00022989"/>
    </source>
</evidence>
<dbReference type="GO" id="GO:0016020">
    <property type="term" value="C:membrane"/>
    <property type="evidence" value="ECO:0007669"/>
    <property type="project" value="UniProtKB-SubCell"/>
</dbReference>
<feature type="transmembrane region" description="Helical" evidence="5">
    <location>
        <begin position="391"/>
        <end position="409"/>
    </location>
</feature>
<sequence length="640" mass="73325">MLQHVSRGRPITSSIHKQMGVLFFLLLVASFLFKGTSDYSILLLSYSIMLVALIGSISLHWSAKLIQCTIIAFWLILWLVWIILLPLLSWVPNTAFFGIFQCSAWIFGFFLVAQNLRTEWLWQNLLRLLWVLALVCAAYALIQLWGKNEMPAGFFASKNTAAAFLMTVNLLLIGKFFTLNHPQLIEINQSKTQKTIDNTLLLISIYIITLALFAALSRGVILCFIFFAVLEVALCRHTIKIKNIYQLSAVLVLALCTLYLLAQPAIQHRLDLLAHEKSRLVIWQGAWHLWQVTPWYGLGIFNFKQYYPAFSLAGDGSNLEYAHNDFLQLLIETGVPGVVILLGVMVTCIVYLKRYLSHQNKNPIAGIQGMACFAALSALVCHSVIDFNFYVFPINLLMGCCLGYLYYFFKQEGCIRVYSIPSGKSFWILQCSLIVFLLLVSSYFVRFLTLEHYIGKTEAALQEKQFRKAVNYSNYALKSFQFVEVQSLQIDAYLQLLQHTPSERQRYDWTAKTVAAINQAIAMNPYFAHSYFQMALLQSLVFDNPQEAKEYFLKALKNNPHFCLARLTFARFLVEQHKLQSAQEVLETGLHYPIPPKYIELYLNYLAKLRFQNGDPQGAKKVVARLQHLVIYNQDYSDLI</sequence>
<comment type="subcellular location">
    <subcellularLocation>
        <location evidence="1">Membrane</location>
        <topology evidence="1">Multi-pass membrane protein</topology>
    </subcellularLocation>
</comment>